<keyword evidence="5" id="KW-1185">Reference proteome</keyword>
<dbReference type="Proteomes" id="UP001431209">
    <property type="component" value="Unassembled WGS sequence"/>
</dbReference>
<evidence type="ECO:0000259" key="3">
    <source>
        <dbReference type="PROSITE" id="PS50812"/>
    </source>
</evidence>
<dbReference type="InterPro" id="IPR000313">
    <property type="entry name" value="PWWP_dom"/>
</dbReference>
<dbReference type="Pfam" id="PF00855">
    <property type="entry name" value="PWWP"/>
    <property type="match status" value="1"/>
</dbReference>
<evidence type="ECO:0000313" key="4">
    <source>
        <dbReference type="EMBL" id="KAL0485895.1"/>
    </source>
</evidence>
<dbReference type="SUPFAM" id="SSF63748">
    <property type="entry name" value="Tudor/PWWP/MBT"/>
    <property type="match status" value="1"/>
</dbReference>
<organism evidence="4 5">
    <name type="scientific">Acrasis kona</name>
    <dbReference type="NCBI Taxonomy" id="1008807"/>
    <lineage>
        <taxon>Eukaryota</taxon>
        <taxon>Discoba</taxon>
        <taxon>Heterolobosea</taxon>
        <taxon>Tetramitia</taxon>
        <taxon>Eutetramitia</taxon>
        <taxon>Acrasidae</taxon>
        <taxon>Acrasis</taxon>
    </lineage>
</organism>
<dbReference type="SMART" id="SM00293">
    <property type="entry name" value="PWWP"/>
    <property type="match status" value="1"/>
</dbReference>
<evidence type="ECO:0000256" key="2">
    <source>
        <dbReference type="SAM" id="MobiDB-lite"/>
    </source>
</evidence>
<accession>A0AAW2ZAG4</accession>
<feature type="compositionally biased region" description="Basic and acidic residues" evidence="2">
    <location>
        <begin position="157"/>
        <end position="203"/>
    </location>
</feature>
<evidence type="ECO:0000256" key="1">
    <source>
        <dbReference type="SAM" id="Coils"/>
    </source>
</evidence>
<dbReference type="AlphaFoldDB" id="A0AAW2ZAG4"/>
<gene>
    <name evidence="4" type="ORF">AKO1_002180</name>
</gene>
<dbReference type="Gene3D" id="2.30.30.140">
    <property type="match status" value="1"/>
</dbReference>
<feature type="non-terminal residue" evidence="4">
    <location>
        <position position="243"/>
    </location>
</feature>
<feature type="compositionally biased region" description="Basic and acidic residues" evidence="2">
    <location>
        <begin position="118"/>
        <end position="130"/>
    </location>
</feature>
<feature type="domain" description="PWWP" evidence="3">
    <location>
        <begin position="6"/>
        <end position="68"/>
    </location>
</feature>
<reference evidence="4 5" key="1">
    <citation type="submission" date="2024-03" db="EMBL/GenBank/DDBJ databases">
        <title>The Acrasis kona genome and developmental transcriptomes reveal deep origins of eukaryotic multicellular pathways.</title>
        <authorList>
            <person name="Sheikh S."/>
            <person name="Fu C.-J."/>
            <person name="Brown M.W."/>
            <person name="Baldauf S.L."/>
        </authorList>
    </citation>
    <scope>NUCLEOTIDE SEQUENCE [LARGE SCALE GENOMIC DNA]</scope>
    <source>
        <strain evidence="4 5">ATCC MYA-3509</strain>
    </source>
</reference>
<comment type="caution">
    <text evidence="4">The sequence shown here is derived from an EMBL/GenBank/DDBJ whole genome shotgun (WGS) entry which is preliminary data.</text>
</comment>
<feature type="region of interest" description="Disordered" evidence="2">
    <location>
        <begin position="96"/>
        <end position="207"/>
    </location>
</feature>
<dbReference type="PROSITE" id="PS50812">
    <property type="entry name" value="PWWP"/>
    <property type="match status" value="1"/>
</dbReference>
<protein>
    <recommendedName>
        <fullName evidence="3">PWWP domain-containing protein</fullName>
    </recommendedName>
</protein>
<evidence type="ECO:0000313" key="5">
    <source>
        <dbReference type="Proteomes" id="UP001431209"/>
    </source>
</evidence>
<dbReference type="EMBL" id="JAOPGA020001182">
    <property type="protein sequence ID" value="KAL0485895.1"/>
    <property type="molecule type" value="Genomic_DNA"/>
</dbReference>
<dbReference type="CDD" id="cd05162">
    <property type="entry name" value="PWWP"/>
    <property type="match status" value="1"/>
</dbReference>
<keyword evidence="1" id="KW-0175">Coiled coil</keyword>
<proteinExistence type="predicted"/>
<feature type="coiled-coil region" evidence="1">
    <location>
        <begin position="208"/>
        <end position="235"/>
    </location>
</feature>
<name>A0AAW2ZAG4_9EUKA</name>
<sequence length="243" mass="27512">MEEYREGDKIWVCVPGHPWWPAKVVNQNTSEALEFADQKGICNVLVQFYQSNDHYWLHSKEDLDKMKPFTGKDSNPNDKSLKDSALTKAINIADKSLGNGTNTLDKKKTSTPKKRKSRAEEESDSAKDNLDSNGLTKFDSEDDEPAAKKPKKAQATPKKELAKKETKETPVTPKKEITKKETKEAVTPVKKDPSTPVKKESSTKKKSLTVTNAQLKEYNEEIDKAIEQENTELIKKHISFLYD</sequence>